<accession>A0A286TWS7</accession>
<dbReference type="RefSeq" id="WP_162532187.1">
    <property type="nucleotide sequence ID" value="NZ_BAOS01000010.1"/>
</dbReference>
<reference evidence="2" key="1">
    <citation type="journal article" date="2017" name="Environ. Microbiol. Rep.">
        <title>Genetic Diversity of Marine Anaerobic Ammonium-Oxidizing Bacteria as Revealed by Genomic and Proteomic Analyses of 'Candidatus Scalindua japonica'.</title>
        <authorList>
            <person name="Oshiki M."/>
            <person name="Mizuto K."/>
            <person name="Kimura Z."/>
            <person name="Kindaichi T."/>
            <person name="Satoh H."/>
            <person name="Okabe S."/>
        </authorList>
    </citation>
    <scope>NUCLEOTIDE SEQUENCE [LARGE SCALE GENOMIC DNA]</scope>
    <source>
        <strain evidence="2">husup-a2</strain>
    </source>
</reference>
<name>A0A286TWS7_9BACT</name>
<dbReference type="AlphaFoldDB" id="A0A286TWS7"/>
<evidence type="ECO:0000313" key="2">
    <source>
        <dbReference type="Proteomes" id="UP000218542"/>
    </source>
</evidence>
<gene>
    <name evidence="1" type="ORF">SCALIN_C10_0098</name>
</gene>
<dbReference type="EMBL" id="BAOS01000010">
    <property type="protein sequence ID" value="GAX60338.1"/>
    <property type="molecule type" value="Genomic_DNA"/>
</dbReference>
<dbReference type="Proteomes" id="UP000218542">
    <property type="component" value="Unassembled WGS sequence"/>
</dbReference>
<keyword evidence="2" id="KW-1185">Reference proteome</keyword>
<protein>
    <submittedName>
        <fullName evidence="1">Threonine dehydrogenase and related Zn-dependent dehydrogenases</fullName>
    </submittedName>
</protein>
<proteinExistence type="predicted"/>
<evidence type="ECO:0000313" key="1">
    <source>
        <dbReference type="EMBL" id="GAX60338.1"/>
    </source>
</evidence>
<organism evidence="1 2">
    <name type="scientific">Candidatus Scalindua japonica</name>
    <dbReference type="NCBI Taxonomy" id="1284222"/>
    <lineage>
        <taxon>Bacteria</taxon>
        <taxon>Pseudomonadati</taxon>
        <taxon>Planctomycetota</taxon>
        <taxon>Candidatus Brocadiia</taxon>
        <taxon>Candidatus Brocadiales</taxon>
        <taxon>Candidatus Scalinduaceae</taxon>
        <taxon>Candidatus Scalindua</taxon>
    </lineage>
</organism>
<sequence length="54" mass="6403">MYDYLEQRKYIRFEKPFMVRFRMKPGVNPGAIPAGWDMVAVNNLGARAVFFKFQ</sequence>
<comment type="caution">
    <text evidence="1">The sequence shown here is derived from an EMBL/GenBank/DDBJ whole genome shotgun (WGS) entry which is preliminary data.</text>
</comment>